<feature type="transmembrane region" description="Helical" evidence="2">
    <location>
        <begin position="603"/>
        <end position="624"/>
    </location>
</feature>
<dbReference type="AlphaFoldDB" id="A0AAE8MTB7"/>
<feature type="compositionally biased region" description="Low complexity" evidence="1">
    <location>
        <begin position="553"/>
        <end position="563"/>
    </location>
</feature>
<evidence type="ECO:0000256" key="1">
    <source>
        <dbReference type="SAM" id="MobiDB-lite"/>
    </source>
</evidence>
<gene>
    <name evidence="4" type="ORF">DNG_02196</name>
</gene>
<feature type="compositionally biased region" description="Polar residues" evidence="1">
    <location>
        <begin position="264"/>
        <end position="282"/>
    </location>
</feature>
<feature type="compositionally biased region" description="Low complexity" evidence="1">
    <location>
        <begin position="155"/>
        <end position="169"/>
    </location>
</feature>
<feature type="transmembrane region" description="Helical" evidence="2">
    <location>
        <begin position="630"/>
        <end position="649"/>
    </location>
</feature>
<keyword evidence="2" id="KW-0472">Membrane</keyword>
<feature type="compositionally biased region" description="Basic and acidic residues" evidence="1">
    <location>
        <begin position="536"/>
        <end position="547"/>
    </location>
</feature>
<evidence type="ECO:0000259" key="3">
    <source>
        <dbReference type="Pfam" id="PF20237"/>
    </source>
</evidence>
<evidence type="ECO:0000313" key="5">
    <source>
        <dbReference type="Proteomes" id="UP001187682"/>
    </source>
</evidence>
<feature type="region of interest" description="Disordered" evidence="1">
    <location>
        <begin position="68"/>
        <end position="106"/>
    </location>
</feature>
<sequence length="650" mass="69376">MSRGPSPLVTAAQDEQAIPANLEDSIHGASEIPTMAEGSVERVDTNGADVASAVASHMAELLQDQDVLVPEKEEDGDDAATNTQDCGASSAADPAQPGVMGDLSATTDMRLPYQPVVDDAEVVRGRRLRRTSIARSQSPFAPAAAAPVDDFMAKSTSSGSSSDSESTVTQLKTEQGRLREVHASEDPDRALESDPPHRVSPRPDPLSFLEPDSPAITSESIRRSIEDSTARWRASQYSGKPASAGSTASSGSSSIQSDVFSTADVETNRSSSPDNSAHGNSPTPLPSIQPRTQFAIDSRRNPLKSYGTPEMPRGTANLPHIPPSELQPRLGAQSAYVKHLPRAEKLPLSGYQLLASRLSSSSHHHPAEPPIQPAYRRFETLNHRVLLHLQDELAEMEEQLHRLDTADTQTRRLKSCILPASRRGDFLAGGELQWHKTDILGKIGYKLEQYNRVLSSFIQTQRLANPSSTEVEQYRSFLDTQNPVTELETRFLDNPDDLIALHSPDRAPFDGLSSGEPTPMPRPATEPLFPAPASENPKEASKPKDPDPPPPTTDATAASTATARGPAPRQVSHHSLAAALAVSVLLPVLSFSSMPGILGRMTVIWLVAVGLLNPLLMAGGVQGTGVGPRDAVACAAIYGGAMSVVAAVFP</sequence>
<evidence type="ECO:0000256" key="2">
    <source>
        <dbReference type="SAM" id="Phobius"/>
    </source>
</evidence>
<dbReference type="Proteomes" id="UP001187682">
    <property type="component" value="Unassembled WGS sequence"/>
</dbReference>
<dbReference type="Pfam" id="PF20237">
    <property type="entry name" value="DUF6594"/>
    <property type="match status" value="1"/>
</dbReference>
<proteinExistence type="predicted"/>
<feature type="region of interest" description="Disordered" evidence="1">
    <location>
        <begin position="498"/>
        <end position="570"/>
    </location>
</feature>
<dbReference type="EMBL" id="ONZQ02000002">
    <property type="protein sequence ID" value="SPN99161.1"/>
    <property type="molecule type" value="Genomic_DNA"/>
</dbReference>
<feature type="transmembrane region" description="Helical" evidence="2">
    <location>
        <begin position="571"/>
        <end position="591"/>
    </location>
</feature>
<organism evidence="4 5">
    <name type="scientific">Cephalotrichum gorgonifer</name>
    <dbReference type="NCBI Taxonomy" id="2041049"/>
    <lineage>
        <taxon>Eukaryota</taxon>
        <taxon>Fungi</taxon>
        <taxon>Dikarya</taxon>
        <taxon>Ascomycota</taxon>
        <taxon>Pezizomycotina</taxon>
        <taxon>Sordariomycetes</taxon>
        <taxon>Hypocreomycetidae</taxon>
        <taxon>Microascales</taxon>
        <taxon>Microascaceae</taxon>
        <taxon>Cephalotrichum</taxon>
    </lineage>
</organism>
<feature type="compositionally biased region" description="Low complexity" evidence="1">
    <location>
        <begin position="238"/>
        <end position="261"/>
    </location>
</feature>
<feature type="domain" description="DUF6594" evidence="3">
    <location>
        <begin position="351"/>
        <end position="639"/>
    </location>
</feature>
<keyword evidence="5" id="KW-1185">Reference proteome</keyword>
<evidence type="ECO:0000313" key="4">
    <source>
        <dbReference type="EMBL" id="SPN99161.1"/>
    </source>
</evidence>
<dbReference type="PANTHER" id="PTHR34502:SF6">
    <property type="entry name" value="DUF6594 DOMAIN-CONTAINING PROTEIN"/>
    <property type="match status" value="1"/>
</dbReference>
<accession>A0AAE8MTB7</accession>
<name>A0AAE8MTB7_9PEZI</name>
<feature type="compositionally biased region" description="Basic and acidic residues" evidence="1">
    <location>
        <begin position="174"/>
        <end position="197"/>
    </location>
</feature>
<comment type="caution">
    <text evidence="4">The sequence shown here is derived from an EMBL/GenBank/DDBJ whole genome shotgun (WGS) entry which is preliminary data.</text>
</comment>
<keyword evidence="2" id="KW-0812">Transmembrane</keyword>
<protein>
    <recommendedName>
        <fullName evidence="3">DUF6594 domain-containing protein</fullName>
    </recommendedName>
</protein>
<dbReference type="PANTHER" id="PTHR34502">
    <property type="entry name" value="DUF6594 DOMAIN-CONTAINING PROTEIN-RELATED"/>
    <property type="match status" value="1"/>
</dbReference>
<feature type="region of interest" description="Disordered" evidence="1">
    <location>
        <begin position="152"/>
        <end position="322"/>
    </location>
</feature>
<feature type="compositionally biased region" description="Basic and acidic residues" evidence="1">
    <location>
        <begin position="220"/>
        <end position="230"/>
    </location>
</feature>
<dbReference type="InterPro" id="IPR046529">
    <property type="entry name" value="DUF6594"/>
</dbReference>
<keyword evidence="2" id="KW-1133">Transmembrane helix</keyword>
<reference evidence="4" key="1">
    <citation type="submission" date="2018-03" db="EMBL/GenBank/DDBJ databases">
        <authorList>
            <person name="Guldener U."/>
        </authorList>
    </citation>
    <scope>NUCLEOTIDE SEQUENCE</scope>
</reference>